<name>A0A5K1I4S0_9GAMM</name>
<accession>A0A5K1I4S0</accession>
<dbReference type="PANTHER" id="PTHR40661">
    <property type="match status" value="1"/>
</dbReference>
<keyword evidence="3" id="KW-0804">Transcription</keyword>
<evidence type="ECO:0000256" key="4">
    <source>
        <dbReference type="SAM" id="MobiDB-lite"/>
    </source>
</evidence>
<dbReference type="InterPro" id="IPR036286">
    <property type="entry name" value="LexA/Signal_pep-like_sf"/>
</dbReference>
<dbReference type="SUPFAM" id="SSF51306">
    <property type="entry name" value="LexA/Signal peptidase"/>
    <property type="match status" value="1"/>
</dbReference>
<feature type="region of interest" description="Disordered" evidence="4">
    <location>
        <begin position="1"/>
        <end position="26"/>
    </location>
</feature>
<evidence type="ECO:0000256" key="1">
    <source>
        <dbReference type="ARBA" id="ARBA00023015"/>
    </source>
</evidence>
<dbReference type="Gene3D" id="2.10.109.10">
    <property type="entry name" value="Umud Fragment, subunit A"/>
    <property type="match status" value="1"/>
</dbReference>
<protein>
    <submittedName>
        <fullName evidence="6">HTH-type transcriptional regulator PrtR</fullName>
    </submittedName>
</protein>
<keyword evidence="2" id="KW-0238">DNA-binding</keyword>
<proteinExistence type="predicted"/>
<dbReference type="GO" id="GO:0003677">
    <property type="term" value="F:DNA binding"/>
    <property type="evidence" value="ECO:0007669"/>
    <property type="project" value="UniProtKB-KW"/>
</dbReference>
<keyword evidence="7" id="KW-1185">Reference proteome</keyword>
<sequence length="165" mass="18453">MTDDHPSMTEPQSLTITEGEPGPAGLDEVELPYFREVEMEGGIGRTQVIENHGMTMRFPTAKLAKKNVNPMNAACATLVGNSMEPRIMDGSPIAIDRGCTRIEDGKIYAIDHGGMLRVKYLYRLPLGRIRIASENSAEHPDEIVSPPELEELRIIGRVFWWEVFD</sequence>
<dbReference type="Pfam" id="PF00717">
    <property type="entry name" value="Peptidase_S24"/>
    <property type="match status" value="1"/>
</dbReference>
<reference evidence="6 7" key="1">
    <citation type="submission" date="2019-09" db="EMBL/GenBank/DDBJ databases">
        <authorList>
            <person name="Criscuolo A."/>
        </authorList>
    </citation>
    <scope>NUCLEOTIDE SEQUENCE [LARGE SCALE GENOMIC DNA]</scope>
    <source>
        <strain evidence="7">3(2)</strain>
    </source>
</reference>
<feature type="domain" description="Peptidase S24/S26A/S26B/S26C" evidence="5">
    <location>
        <begin position="42"/>
        <end position="159"/>
    </location>
</feature>
<evidence type="ECO:0000256" key="3">
    <source>
        <dbReference type="ARBA" id="ARBA00023163"/>
    </source>
</evidence>
<evidence type="ECO:0000313" key="6">
    <source>
        <dbReference type="EMBL" id="VVZ96476.1"/>
    </source>
</evidence>
<dbReference type="EMBL" id="CABVOU010000039">
    <property type="protein sequence ID" value="VVZ96476.1"/>
    <property type="molecule type" value="Genomic_DNA"/>
</dbReference>
<dbReference type="Proteomes" id="UP000326725">
    <property type="component" value="Unassembled WGS sequence"/>
</dbReference>
<dbReference type="CDD" id="cd06529">
    <property type="entry name" value="S24_LexA-like"/>
    <property type="match status" value="1"/>
</dbReference>
<dbReference type="InterPro" id="IPR015927">
    <property type="entry name" value="Peptidase_S24_S26A/B/C"/>
</dbReference>
<gene>
    <name evidence="6" type="primary">prtR</name>
    <name evidence="6" type="ORF">HALO32_02576</name>
</gene>
<dbReference type="PANTHER" id="PTHR40661:SF2">
    <property type="entry name" value="HTH-TYPE TRANSCRIPTIONAL REGULATOR PRTR"/>
    <property type="match status" value="1"/>
</dbReference>
<evidence type="ECO:0000313" key="7">
    <source>
        <dbReference type="Proteomes" id="UP000326725"/>
    </source>
</evidence>
<evidence type="ECO:0000256" key="2">
    <source>
        <dbReference type="ARBA" id="ARBA00023125"/>
    </source>
</evidence>
<keyword evidence="1" id="KW-0805">Transcription regulation</keyword>
<organism evidence="6 7">
    <name type="scientific">Halomonas lysinitropha</name>
    <dbReference type="NCBI Taxonomy" id="2607506"/>
    <lineage>
        <taxon>Bacteria</taxon>
        <taxon>Pseudomonadati</taxon>
        <taxon>Pseudomonadota</taxon>
        <taxon>Gammaproteobacteria</taxon>
        <taxon>Oceanospirillales</taxon>
        <taxon>Halomonadaceae</taxon>
        <taxon>Halomonas</taxon>
    </lineage>
</organism>
<dbReference type="InterPro" id="IPR039418">
    <property type="entry name" value="LexA-like"/>
</dbReference>
<evidence type="ECO:0000259" key="5">
    <source>
        <dbReference type="Pfam" id="PF00717"/>
    </source>
</evidence>
<dbReference type="AlphaFoldDB" id="A0A5K1I4S0"/>